<dbReference type="GO" id="GO:0003677">
    <property type="term" value="F:DNA binding"/>
    <property type="evidence" value="ECO:0007669"/>
    <property type="project" value="InterPro"/>
</dbReference>
<dbReference type="Gene3D" id="1.10.260.40">
    <property type="entry name" value="lambda repressor-like DNA-binding domains"/>
    <property type="match status" value="1"/>
</dbReference>
<gene>
    <name evidence="2" type="ORF">FK531_14250</name>
</gene>
<dbReference type="PROSITE" id="PS50943">
    <property type="entry name" value="HTH_CROC1"/>
    <property type="match status" value="1"/>
</dbReference>
<dbReference type="RefSeq" id="WP_142100413.1">
    <property type="nucleotide sequence ID" value="NZ_VIGH01000006.1"/>
</dbReference>
<sequence length="268" mass="28363">MAQRGSRNPGRSNRSGNIGLSQLDLAHRAGVSPRHVSFLETGRSRPTKAMLLRLSEQLDIPLRERNSLLLAGGFAPAYPEHSLSAVPMAAVAAAVGQILEAQLPNPTVVVDRHWTMVAGNAAVALFTDGCAARLLEPPVNVLRLSLHPDGMATRIVNLGQWRAHLLHRLDSQIAATGDPVLRELAAELAEYPGGDDDTVPGRHEGAGLMPGALVVPIRFATAAGELAFLSTTTVFGTPLDVTVAELAIETFYPANPETAAALRAYAGR</sequence>
<evidence type="ECO:0000313" key="2">
    <source>
        <dbReference type="EMBL" id="TQF68265.1"/>
    </source>
</evidence>
<protein>
    <submittedName>
        <fullName evidence="2">Helix-turn-helix transcriptional regulator</fullName>
    </submittedName>
</protein>
<reference evidence="2 3" key="1">
    <citation type="submission" date="2019-06" db="EMBL/GenBank/DDBJ databases">
        <title>Rhodococcus spaelei sp. nov., isolated from a cave.</title>
        <authorList>
            <person name="Lee S.D."/>
        </authorList>
    </citation>
    <scope>NUCLEOTIDE SEQUENCE [LARGE SCALE GENOMIC DNA]</scope>
    <source>
        <strain evidence="2 3">C9-5</strain>
    </source>
</reference>
<organism evidence="2 3">
    <name type="scientific">Rhodococcus spelaei</name>
    <dbReference type="NCBI Taxonomy" id="2546320"/>
    <lineage>
        <taxon>Bacteria</taxon>
        <taxon>Bacillati</taxon>
        <taxon>Actinomycetota</taxon>
        <taxon>Actinomycetes</taxon>
        <taxon>Mycobacteriales</taxon>
        <taxon>Nocardiaceae</taxon>
        <taxon>Rhodococcus</taxon>
    </lineage>
</organism>
<dbReference type="SUPFAM" id="SSF47413">
    <property type="entry name" value="lambda repressor-like DNA-binding domains"/>
    <property type="match status" value="1"/>
</dbReference>
<feature type="domain" description="HTH cro/C1-type" evidence="1">
    <location>
        <begin position="19"/>
        <end position="65"/>
    </location>
</feature>
<dbReference type="AlphaFoldDB" id="A0A541B7H1"/>
<dbReference type="EMBL" id="VIGH01000006">
    <property type="protein sequence ID" value="TQF68265.1"/>
    <property type="molecule type" value="Genomic_DNA"/>
</dbReference>
<dbReference type="InterPro" id="IPR001387">
    <property type="entry name" value="Cro/C1-type_HTH"/>
</dbReference>
<proteinExistence type="predicted"/>
<dbReference type="CDD" id="cd00093">
    <property type="entry name" value="HTH_XRE"/>
    <property type="match status" value="1"/>
</dbReference>
<dbReference type="PANTHER" id="PTHR35010:SF4">
    <property type="entry name" value="BLL5781 PROTEIN"/>
    <property type="match status" value="1"/>
</dbReference>
<dbReference type="PANTHER" id="PTHR35010">
    <property type="entry name" value="BLL4672 PROTEIN-RELATED"/>
    <property type="match status" value="1"/>
</dbReference>
<dbReference type="Gene3D" id="3.30.450.180">
    <property type="match status" value="1"/>
</dbReference>
<dbReference type="Pfam" id="PF01381">
    <property type="entry name" value="HTH_3"/>
    <property type="match status" value="1"/>
</dbReference>
<keyword evidence="3" id="KW-1185">Reference proteome</keyword>
<comment type="caution">
    <text evidence="2">The sequence shown here is derived from an EMBL/GenBank/DDBJ whole genome shotgun (WGS) entry which is preliminary data.</text>
</comment>
<dbReference type="OrthoDB" id="2959414at2"/>
<dbReference type="InterPro" id="IPR010982">
    <property type="entry name" value="Lambda_DNA-bd_dom_sf"/>
</dbReference>
<evidence type="ECO:0000313" key="3">
    <source>
        <dbReference type="Proteomes" id="UP000316256"/>
    </source>
</evidence>
<dbReference type="SMART" id="SM00530">
    <property type="entry name" value="HTH_XRE"/>
    <property type="match status" value="1"/>
</dbReference>
<dbReference type="Pfam" id="PF17765">
    <property type="entry name" value="MLTR_LBD"/>
    <property type="match status" value="1"/>
</dbReference>
<dbReference type="InterPro" id="IPR041413">
    <property type="entry name" value="MLTR_LBD"/>
</dbReference>
<accession>A0A541B7H1</accession>
<dbReference type="Proteomes" id="UP000316256">
    <property type="component" value="Unassembled WGS sequence"/>
</dbReference>
<name>A0A541B7H1_9NOCA</name>
<evidence type="ECO:0000259" key="1">
    <source>
        <dbReference type="PROSITE" id="PS50943"/>
    </source>
</evidence>